<dbReference type="AlphaFoldDB" id="A0A2N9IIW0"/>
<proteinExistence type="predicted"/>
<protein>
    <submittedName>
        <fullName evidence="1">Uncharacterized protein</fullName>
    </submittedName>
</protein>
<organism evidence="1">
    <name type="scientific">Fagus sylvatica</name>
    <name type="common">Beechnut</name>
    <dbReference type="NCBI Taxonomy" id="28930"/>
    <lineage>
        <taxon>Eukaryota</taxon>
        <taxon>Viridiplantae</taxon>
        <taxon>Streptophyta</taxon>
        <taxon>Embryophyta</taxon>
        <taxon>Tracheophyta</taxon>
        <taxon>Spermatophyta</taxon>
        <taxon>Magnoliopsida</taxon>
        <taxon>eudicotyledons</taxon>
        <taxon>Gunneridae</taxon>
        <taxon>Pentapetalae</taxon>
        <taxon>rosids</taxon>
        <taxon>fabids</taxon>
        <taxon>Fagales</taxon>
        <taxon>Fagaceae</taxon>
        <taxon>Fagus</taxon>
    </lineage>
</organism>
<sequence>MKLILKFETGFITISNELYRELACLKGMLDCWVEKVLSGATKASMIHPQLPLPCSLQFFVMVTCRNCTNFHGR</sequence>
<accession>A0A2N9IIW0</accession>
<name>A0A2N9IIW0_FAGSY</name>
<evidence type="ECO:0000313" key="1">
    <source>
        <dbReference type="EMBL" id="SPD24050.1"/>
    </source>
</evidence>
<gene>
    <name evidence="1" type="ORF">FSB_LOCUS51932</name>
</gene>
<reference evidence="1" key="1">
    <citation type="submission" date="2018-02" db="EMBL/GenBank/DDBJ databases">
        <authorList>
            <person name="Cohen D.B."/>
            <person name="Kent A.D."/>
        </authorList>
    </citation>
    <scope>NUCLEOTIDE SEQUENCE</scope>
</reference>
<dbReference type="EMBL" id="OIVN01005791">
    <property type="protein sequence ID" value="SPD24050.1"/>
    <property type="molecule type" value="Genomic_DNA"/>
</dbReference>